<dbReference type="SUPFAM" id="SSF48508">
    <property type="entry name" value="Nuclear receptor ligand-binding domain"/>
    <property type="match status" value="1"/>
</dbReference>
<dbReference type="Pfam" id="PF00105">
    <property type="entry name" value="zf-C4"/>
    <property type="match status" value="1"/>
</dbReference>
<gene>
    <name evidence="12" type="ORF">ZHD862_LOCUS8645</name>
</gene>
<dbReference type="GO" id="GO:0000122">
    <property type="term" value="P:negative regulation of transcription by RNA polymerase II"/>
    <property type="evidence" value="ECO:0007669"/>
    <property type="project" value="TreeGrafter"/>
</dbReference>
<evidence type="ECO:0000256" key="1">
    <source>
        <dbReference type="ARBA" id="ARBA00005993"/>
    </source>
</evidence>
<evidence type="ECO:0000313" key="12">
    <source>
        <dbReference type="EMBL" id="CAF0925712.1"/>
    </source>
</evidence>
<dbReference type="GO" id="GO:0009755">
    <property type="term" value="P:hormone-mediated signaling pathway"/>
    <property type="evidence" value="ECO:0007669"/>
    <property type="project" value="TreeGrafter"/>
</dbReference>
<comment type="caution">
    <text evidence="12">The sequence shown here is derived from an EMBL/GenBank/DDBJ whole genome shotgun (WGS) entry which is preliminary data.</text>
</comment>
<dbReference type="PROSITE" id="PS51030">
    <property type="entry name" value="NUCLEAR_REC_DBD_2"/>
    <property type="match status" value="1"/>
</dbReference>
<dbReference type="AlphaFoldDB" id="A0A814BCJ7"/>
<keyword evidence="4" id="KW-0862">Zinc</keyword>
<dbReference type="InterPro" id="IPR013088">
    <property type="entry name" value="Znf_NHR/GATA"/>
</dbReference>
<evidence type="ECO:0000256" key="7">
    <source>
        <dbReference type="ARBA" id="ARBA00023163"/>
    </source>
</evidence>
<dbReference type="SUPFAM" id="SSF57716">
    <property type="entry name" value="Glucocorticoid receptor-like (DNA-binding domain)"/>
    <property type="match status" value="1"/>
</dbReference>
<dbReference type="Gene3D" id="1.10.565.10">
    <property type="entry name" value="Retinoid X Receptor"/>
    <property type="match status" value="1"/>
</dbReference>
<organism evidence="12 13">
    <name type="scientific">Rotaria sordida</name>
    <dbReference type="NCBI Taxonomy" id="392033"/>
    <lineage>
        <taxon>Eukaryota</taxon>
        <taxon>Metazoa</taxon>
        <taxon>Spiralia</taxon>
        <taxon>Gnathifera</taxon>
        <taxon>Rotifera</taxon>
        <taxon>Eurotatoria</taxon>
        <taxon>Bdelloidea</taxon>
        <taxon>Philodinida</taxon>
        <taxon>Philodinidae</taxon>
        <taxon>Rotaria</taxon>
    </lineage>
</organism>
<dbReference type="PRINTS" id="PR00047">
    <property type="entry name" value="STROIDFINGER"/>
</dbReference>
<evidence type="ECO:0000256" key="3">
    <source>
        <dbReference type="ARBA" id="ARBA00022771"/>
    </source>
</evidence>
<dbReference type="InterPro" id="IPR050234">
    <property type="entry name" value="Nuclear_hormone_rcpt_NR1"/>
</dbReference>
<dbReference type="PROSITE" id="PS51843">
    <property type="entry name" value="NR_LBD"/>
    <property type="match status" value="1"/>
</dbReference>
<sequence length="610" mass="71166">MEIAVDMSNNFSSLQTFENDLSMFYCQPKQEQIDDEQHNKNLSIQHHQMMMIANNKQEKKGTTFPFGKCRICQDIATGVHYGVITCEGCKGFFKRSITQGLPYRCFLDDKCIINIETRNRCKACRFKRCLEQGMAIESVKMGRIPKKVKEKALRDYYKRQEKKSQYDQQPLEDNQDTRLYYDDYLNDFEMDNYNLSNLQRDSISSVSSTSSSSTSSINVRRSIDSNHEIIIVPQEILNNVEQSFYTDDLIELTIASSNIQINNPNNNLSSLRLPTIFYESYLSLETNSNVLSENSIRSNITTKLNNNKDNDNLLKNLKNNDTLTVSNYISKLNANTLVDHMYSYELRYSKNVLQTMKYLASKLRQPFLIYELDFEVTSFFRYIRWKMLNFYLKHTTKLRILVERMFGIINLGITDYPGVNATLEQIWMGIKASIPKDITELVDFATNVPGLNELNVNDFTRILNNRAFEFWTIMHYPLFYKNESYIMTATGLHYTRYFMNQIIGKKTTDALHEFSACLHELNITQVEHSLIIPIILCLPDEQLIDCESVHIIKYCYMYALYIQLCTTRTEDEAKLVFENILQITKSIGMLNELCKKNIGELKLNKTISYE</sequence>
<evidence type="ECO:0000313" key="13">
    <source>
        <dbReference type="Proteomes" id="UP000663864"/>
    </source>
</evidence>
<dbReference type="InterPro" id="IPR035500">
    <property type="entry name" value="NHR-like_dom_sf"/>
</dbReference>
<dbReference type="GO" id="GO:0030154">
    <property type="term" value="P:cell differentiation"/>
    <property type="evidence" value="ECO:0007669"/>
    <property type="project" value="TreeGrafter"/>
</dbReference>
<keyword evidence="9" id="KW-0539">Nucleus</keyword>
<dbReference type="Gene3D" id="3.30.50.10">
    <property type="entry name" value="Erythroid Transcription Factor GATA-1, subunit A"/>
    <property type="match status" value="1"/>
</dbReference>
<dbReference type="PANTHER" id="PTHR24082">
    <property type="entry name" value="NUCLEAR HORMONE RECEPTOR"/>
    <property type="match status" value="1"/>
</dbReference>
<feature type="domain" description="NR LBD" evidence="11">
    <location>
        <begin position="355"/>
        <end position="610"/>
    </location>
</feature>
<evidence type="ECO:0000259" key="11">
    <source>
        <dbReference type="PROSITE" id="PS51843"/>
    </source>
</evidence>
<dbReference type="GO" id="GO:0000978">
    <property type="term" value="F:RNA polymerase II cis-regulatory region sequence-specific DNA binding"/>
    <property type="evidence" value="ECO:0007669"/>
    <property type="project" value="TreeGrafter"/>
</dbReference>
<dbReference type="GO" id="GO:0045944">
    <property type="term" value="P:positive regulation of transcription by RNA polymerase II"/>
    <property type="evidence" value="ECO:0007669"/>
    <property type="project" value="TreeGrafter"/>
</dbReference>
<dbReference type="SMART" id="SM00399">
    <property type="entry name" value="ZnF_C4"/>
    <property type="match status" value="1"/>
</dbReference>
<keyword evidence="2" id="KW-0479">Metal-binding</keyword>
<dbReference type="InterPro" id="IPR000536">
    <property type="entry name" value="Nucl_hrmn_rcpt_lig-bd"/>
</dbReference>
<dbReference type="InterPro" id="IPR001628">
    <property type="entry name" value="Znf_hrmn_rcpt"/>
</dbReference>
<evidence type="ECO:0000256" key="8">
    <source>
        <dbReference type="ARBA" id="ARBA00023170"/>
    </source>
</evidence>
<dbReference type="EMBL" id="CAJNOT010000282">
    <property type="protein sequence ID" value="CAF0925712.1"/>
    <property type="molecule type" value="Genomic_DNA"/>
</dbReference>
<protein>
    <submittedName>
        <fullName evidence="12">Uncharacterized protein</fullName>
    </submittedName>
</protein>
<dbReference type="Proteomes" id="UP000663864">
    <property type="component" value="Unassembled WGS sequence"/>
</dbReference>
<dbReference type="FunFam" id="3.30.50.10:FF:000030">
    <property type="entry name" value="Nuclear Hormone Receptor family"/>
    <property type="match status" value="1"/>
</dbReference>
<proteinExistence type="inferred from homology"/>
<comment type="similarity">
    <text evidence="1">Belongs to the nuclear hormone receptor family.</text>
</comment>
<evidence type="ECO:0000256" key="9">
    <source>
        <dbReference type="ARBA" id="ARBA00023242"/>
    </source>
</evidence>
<accession>A0A814BCJ7</accession>
<keyword evidence="6" id="KW-0238">DNA-binding</keyword>
<keyword evidence="7" id="KW-0804">Transcription</keyword>
<keyword evidence="5" id="KW-0805">Transcription regulation</keyword>
<dbReference type="PANTHER" id="PTHR24082:SF473">
    <property type="entry name" value="ECDYSONE-INDUCED PROTEIN 75B, ISOFORM B"/>
    <property type="match status" value="1"/>
</dbReference>
<evidence type="ECO:0000256" key="6">
    <source>
        <dbReference type="ARBA" id="ARBA00023125"/>
    </source>
</evidence>
<keyword evidence="3" id="KW-0863">Zinc-finger</keyword>
<dbReference type="GO" id="GO:0008270">
    <property type="term" value="F:zinc ion binding"/>
    <property type="evidence" value="ECO:0007669"/>
    <property type="project" value="UniProtKB-KW"/>
</dbReference>
<dbReference type="InterPro" id="IPR001723">
    <property type="entry name" value="Nuclear_hrmn_rcpt"/>
</dbReference>
<dbReference type="PRINTS" id="PR00398">
    <property type="entry name" value="STRDHORMONER"/>
</dbReference>
<evidence type="ECO:0000259" key="10">
    <source>
        <dbReference type="PROSITE" id="PS51030"/>
    </source>
</evidence>
<reference evidence="12" key="1">
    <citation type="submission" date="2021-02" db="EMBL/GenBank/DDBJ databases">
        <authorList>
            <person name="Nowell W R."/>
        </authorList>
    </citation>
    <scope>NUCLEOTIDE SEQUENCE</scope>
</reference>
<feature type="domain" description="Nuclear receptor" evidence="10">
    <location>
        <begin position="66"/>
        <end position="141"/>
    </location>
</feature>
<name>A0A814BCJ7_9BILA</name>
<evidence type="ECO:0000256" key="4">
    <source>
        <dbReference type="ARBA" id="ARBA00022833"/>
    </source>
</evidence>
<keyword evidence="8" id="KW-0675">Receptor</keyword>
<dbReference type="PROSITE" id="PS00031">
    <property type="entry name" value="NUCLEAR_REC_DBD_1"/>
    <property type="match status" value="1"/>
</dbReference>
<dbReference type="GO" id="GO:0004879">
    <property type="term" value="F:nuclear receptor activity"/>
    <property type="evidence" value="ECO:0007669"/>
    <property type="project" value="TreeGrafter"/>
</dbReference>
<evidence type="ECO:0000256" key="5">
    <source>
        <dbReference type="ARBA" id="ARBA00023015"/>
    </source>
</evidence>
<evidence type="ECO:0000256" key="2">
    <source>
        <dbReference type="ARBA" id="ARBA00022723"/>
    </source>
</evidence>
<dbReference type="CDD" id="cd06916">
    <property type="entry name" value="NR_DBD_like"/>
    <property type="match status" value="1"/>
</dbReference>